<name>A0A0F5YAH3_9CYAN</name>
<keyword evidence="1" id="KW-0472">Membrane</keyword>
<gene>
    <name evidence="2" type="ORF">WN50_23645</name>
</gene>
<protein>
    <recommendedName>
        <fullName evidence="4">DZANK-type domain-containing protein</fullName>
    </recommendedName>
</protein>
<dbReference type="OrthoDB" id="530614at2"/>
<evidence type="ECO:0000313" key="3">
    <source>
        <dbReference type="Proteomes" id="UP000033607"/>
    </source>
</evidence>
<evidence type="ECO:0008006" key="4">
    <source>
        <dbReference type="Google" id="ProtNLM"/>
    </source>
</evidence>
<feature type="transmembrane region" description="Helical" evidence="1">
    <location>
        <begin position="101"/>
        <end position="118"/>
    </location>
</feature>
<keyword evidence="1" id="KW-1133">Transmembrane helix</keyword>
<evidence type="ECO:0000313" key="2">
    <source>
        <dbReference type="EMBL" id="KKD35733.1"/>
    </source>
</evidence>
<dbReference type="RefSeq" id="WP_046281059.1">
    <property type="nucleotide sequence ID" value="NZ_LATL02000260.1"/>
</dbReference>
<dbReference type="PATRIC" id="fig|1637645.4.peg.5187"/>
<evidence type="ECO:0000256" key="1">
    <source>
        <dbReference type="SAM" id="Phobius"/>
    </source>
</evidence>
<reference evidence="2 3" key="1">
    <citation type="submission" date="2015-06" db="EMBL/GenBank/DDBJ databases">
        <title>Draft genome assembly of filamentous brackish cyanobacterium Limnoraphis robusta strain CS-951.</title>
        <authorList>
            <person name="Willis A."/>
            <person name="Parks M."/>
            <person name="Burford M.A."/>
        </authorList>
    </citation>
    <scope>NUCLEOTIDE SEQUENCE [LARGE SCALE GENOMIC DNA]</scope>
    <source>
        <strain evidence="2 3">CS-951</strain>
    </source>
</reference>
<dbReference type="Proteomes" id="UP000033607">
    <property type="component" value="Unassembled WGS sequence"/>
</dbReference>
<sequence length="119" mass="13477">MPECPRCHQPVDSQAIACPHCKFQLKAFGHPGIPLHRATEDTYLCSSCLYHEDDTCNFPQRPYAKECTLYHDRSQPIVPPSPVKSSPQGLEAIKYWVKNHGIWFVVLGLLLVSLLLSIF</sequence>
<dbReference type="EMBL" id="LATL02000260">
    <property type="protein sequence ID" value="KKD35733.1"/>
    <property type="molecule type" value="Genomic_DNA"/>
</dbReference>
<keyword evidence="1" id="KW-0812">Transmembrane</keyword>
<proteinExistence type="predicted"/>
<dbReference type="AlphaFoldDB" id="A0A0F5YAH3"/>
<accession>A0A0F5YAH3</accession>
<comment type="caution">
    <text evidence="2">The sequence shown here is derived from an EMBL/GenBank/DDBJ whole genome shotgun (WGS) entry which is preliminary data.</text>
</comment>
<organism evidence="2 3">
    <name type="scientific">Limnoraphis robusta CS-951</name>
    <dbReference type="NCBI Taxonomy" id="1637645"/>
    <lineage>
        <taxon>Bacteria</taxon>
        <taxon>Bacillati</taxon>
        <taxon>Cyanobacteriota</taxon>
        <taxon>Cyanophyceae</taxon>
        <taxon>Oscillatoriophycideae</taxon>
        <taxon>Oscillatoriales</taxon>
        <taxon>Sirenicapillariaceae</taxon>
        <taxon>Limnoraphis</taxon>
    </lineage>
</organism>